<accession>A0A0V1AA02</accession>
<dbReference type="EMBL" id="JYDQ01000016">
    <property type="protein sequence ID" value="KRY21492.1"/>
    <property type="molecule type" value="Genomic_DNA"/>
</dbReference>
<gene>
    <name evidence="1" type="ORF">T12_5803</name>
</gene>
<protein>
    <submittedName>
        <fullName evidence="1">Uncharacterized protein</fullName>
    </submittedName>
</protein>
<comment type="caution">
    <text evidence="1">The sequence shown here is derived from an EMBL/GenBank/DDBJ whole genome shotgun (WGS) entry which is preliminary data.</text>
</comment>
<evidence type="ECO:0000313" key="2">
    <source>
        <dbReference type="Proteomes" id="UP000054783"/>
    </source>
</evidence>
<reference evidence="1 2" key="1">
    <citation type="submission" date="2015-01" db="EMBL/GenBank/DDBJ databases">
        <title>Evolution of Trichinella species and genotypes.</title>
        <authorList>
            <person name="Korhonen P.K."/>
            <person name="Edoardo P."/>
            <person name="Giuseppe L.R."/>
            <person name="Gasser R.B."/>
        </authorList>
    </citation>
    <scope>NUCLEOTIDE SEQUENCE [LARGE SCALE GENOMIC DNA]</scope>
    <source>
        <strain evidence="1">ISS2496</strain>
    </source>
</reference>
<dbReference type="Proteomes" id="UP000054783">
    <property type="component" value="Unassembled WGS sequence"/>
</dbReference>
<name>A0A0V1AA02_9BILA</name>
<keyword evidence="2" id="KW-1185">Reference proteome</keyword>
<proteinExistence type="predicted"/>
<organism evidence="1 2">
    <name type="scientific">Trichinella patagoniensis</name>
    <dbReference type="NCBI Taxonomy" id="990121"/>
    <lineage>
        <taxon>Eukaryota</taxon>
        <taxon>Metazoa</taxon>
        <taxon>Ecdysozoa</taxon>
        <taxon>Nematoda</taxon>
        <taxon>Enoplea</taxon>
        <taxon>Dorylaimia</taxon>
        <taxon>Trichinellida</taxon>
        <taxon>Trichinellidae</taxon>
        <taxon>Trichinella</taxon>
    </lineage>
</organism>
<sequence>MIVVRCNLLTAEGNRLRGLQNTGDTPLFCRTCEWKVMCEDQCRTLSEELFTSHDRRLLEKLRENWNRVSALMHTEHYVVVEDFGLYLNHVNVKYCCNCLNGCQPKLLP</sequence>
<dbReference type="AlphaFoldDB" id="A0A0V1AA02"/>
<evidence type="ECO:0000313" key="1">
    <source>
        <dbReference type="EMBL" id="KRY21492.1"/>
    </source>
</evidence>